<evidence type="ECO:0000256" key="4">
    <source>
        <dbReference type="ARBA" id="ARBA00022723"/>
    </source>
</evidence>
<dbReference type="KEGG" id="mfv:Mfer_0902"/>
<feature type="binding site" evidence="7">
    <location>
        <position position="122"/>
    </location>
    <ligand>
        <name>Fe cation</name>
        <dbReference type="ChEBI" id="CHEBI:24875"/>
        <label>1</label>
    </ligand>
</feature>
<name>E3GZG8_METFV</name>
<feature type="binding site" evidence="7">
    <location>
        <position position="32"/>
    </location>
    <ligand>
        <name>Fe cation</name>
        <dbReference type="ChEBI" id="CHEBI:24875"/>
        <label>1</label>
    </ligand>
</feature>
<comment type="cofactor">
    <cofactor evidence="1">
        <name>Cu(2+)</name>
        <dbReference type="ChEBI" id="CHEBI:29036"/>
    </cofactor>
</comment>
<evidence type="ECO:0000256" key="3">
    <source>
        <dbReference type="ARBA" id="ARBA00022448"/>
    </source>
</evidence>
<dbReference type="NCBIfam" id="TIGR00332">
    <property type="entry name" value="neela_ferrous"/>
    <property type="match status" value="1"/>
</dbReference>
<dbReference type="SUPFAM" id="SSF49367">
    <property type="entry name" value="Superoxide reductase-like"/>
    <property type="match status" value="1"/>
</dbReference>
<evidence type="ECO:0000256" key="6">
    <source>
        <dbReference type="ARBA" id="ARBA00023004"/>
    </source>
</evidence>
<feature type="binding site" evidence="7">
    <location>
        <position position="15"/>
    </location>
    <ligand>
        <name>Fe cation</name>
        <dbReference type="ChEBI" id="CHEBI:24875"/>
        <label>1</label>
    </ligand>
</feature>
<dbReference type="Gene3D" id="2.60.40.730">
    <property type="entry name" value="SOR catalytic domain"/>
    <property type="match status" value="1"/>
</dbReference>
<dbReference type="InterPro" id="IPR004462">
    <property type="entry name" value="Desulfoferrodoxin_N"/>
</dbReference>
<dbReference type="Pfam" id="PF01880">
    <property type="entry name" value="Desulfoferrodox"/>
    <property type="match status" value="1"/>
</dbReference>
<evidence type="ECO:0000256" key="7">
    <source>
        <dbReference type="PIRSR" id="PIRSR604793-1"/>
    </source>
</evidence>
<feature type="binding site" evidence="7">
    <location>
        <position position="51"/>
    </location>
    <ligand>
        <name>Fe cation</name>
        <dbReference type="ChEBI" id="CHEBI:24875"/>
        <label>1</label>
    </ligand>
</feature>
<dbReference type="EC" id="1.15.1.1" evidence="10"/>
<organism evidence="10 11">
    <name type="scientific">Methanothermus fervidus (strain ATCC 43054 / DSM 2088 / JCM 10308 / V24 S)</name>
    <dbReference type="NCBI Taxonomy" id="523846"/>
    <lineage>
        <taxon>Archaea</taxon>
        <taxon>Methanobacteriati</taxon>
        <taxon>Methanobacteriota</taxon>
        <taxon>Methanomada group</taxon>
        <taxon>Methanobacteria</taxon>
        <taxon>Methanobacteriales</taxon>
        <taxon>Methanothermaceae</taxon>
        <taxon>Methanothermus</taxon>
    </lineage>
</organism>
<feature type="binding site" evidence="7">
    <location>
        <position position="12"/>
    </location>
    <ligand>
        <name>Fe cation</name>
        <dbReference type="ChEBI" id="CHEBI:24875"/>
        <label>1</label>
    </ligand>
</feature>
<dbReference type="PANTHER" id="PTHR36541">
    <property type="entry name" value="SUPEROXIDE REDUCTASE-RELATED"/>
    <property type="match status" value="1"/>
</dbReference>
<dbReference type="InterPro" id="IPR004793">
    <property type="entry name" value="Desulfoferrodoxin_rbo"/>
</dbReference>
<dbReference type="InterPro" id="IPR002742">
    <property type="entry name" value="Desulfoferrodoxin_Fe-bd_dom"/>
</dbReference>
<feature type="binding site" evidence="7">
    <location>
        <position position="77"/>
    </location>
    <ligand>
        <name>Fe cation</name>
        <dbReference type="ChEBI" id="CHEBI:24875"/>
        <label>1</label>
    </ligand>
</feature>
<sequence>MNMTKLNQVYRCNVCGNIVEVLNPGEGKLVCCGQEMELLLARKTDVGPEKHVPVIENFDNKIKVRVGKVPHPMESNHYILWIELITPKKSYRISLNPGDKPEAIFPRPKSKKYMVRCYCNIHGLWHDLEEKMKF</sequence>
<feature type="domain" description="Desulfoferrodoxin ferrous iron-binding" evidence="8">
    <location>
        <begin position="47"/>
        <end position="126"/>
    </location>
</feature>
<dbReference type="EMBL" id="CP002278">
    <property type="protein sequence ID" value="ADP77700.1"/>
    <property type="molecule type" value="Genomic_DNA"/>
</dbReference>
<dbReference type="AlphaFoldDB" id="E3GZG8"/>
<evidence type="ECO:0000259" key="8">
    <source>
        <dbReference type="Pfam" id="PF01880"/>
    </source>
</evidence>
<comment type="cofactor">
    <cofactor evidence="7">
        <name>Fe(2+)</name>
        <dbReference type="ChEBI" id="CHEBI:29033"/>
    </cofactor>
    <text evidence="7">Binds 1 Fe(2+) ion per subunit. The iron ion 2 is coordinated via four histidines and one cysteine residue.</text>
</comment>
<evidence type="ECO:0000313" key="10">
    <source>
        <dbReference type="EMBL" id="ADP77700.1"/>
    </source>
</evidence>
<keyword evidence="6 7" id="KW-0408">Iron</keyword>
<evidence type="ECO:0000313" key="11">
    <source>
        <dbReference type="Proteomes" id="UP000002315"/>
    </source>
</evidence>
<dbReference type="NCBIfam" id="TIGR00320">
    <property type="entry name" value="dfx_rbo"/>
    <property type="match status" value="1"/>
</dbReference>
<dbReference type="InterPro" id="IPR051233">
    <property type="entry name" value="Desulfoferrodoxin_SOR"/>
</dbReference>
<dbReference type="CDD" id="cd00974">
    <property type="entry name" value="DSRD"/>
    <property type="match status" value="1"/>
</dbReference>
<evidence type="ECO:0000259" key="9">
    <source>
        <dbReference type="Pfam" id="PF06397"/>
    </source>
</evidence>
<evidence type="ECO:0000256" key="5">
    <source>
        <dbReference type="ARBA" id="ARBA00022982"/>
    </source>
</evidence>
<keyword evidence="4 7" id="KW-0479">Metal-binding</keyword>
<dbReference type="GO" id="GO:0004784">
    <property type="term" value="F:superoxide dismutase activity"/>
    <property type="evidence" value="ECO:0007669"/>
    <property type="project" value="UniProtKB-EC"/>
</dbReference>
<reference evidence="10 11" key="1">
    <citation type="journal article" date="2010" name="Stand. Genomic Sci.">
        <title>Complete genome sequence of Methanothermus fervidus type strain (V24S).</title>
        <authorList>
            <person name="Anderson I."/>
            <person name="Djao O.D."/>
            <person name="Misra M."/>
            <person name="Chertkov O."/>
            <person name="Nolan M."/>
            <person name="Lucas S."/>
            <person name="Lapidus A."/>
            <person name="Del Rio T.G."/>
            <person name="Tice H."/>
            <person name="Cheng J.F."/>
            <person name="Tapia R."/>
            <person name="Han C."/>
            <person name="Goodwin L."/>
            <person name="Pitluck S."/>
            <person name="Liolios K."/>
            <person name="Ivanova N."/>
            <person name="Mavromatis K."/>
            <person name="Mikhailova N."/>
            <person name="Pati A."/>
            <person name="Brambilla E."/>
            <person name="Chen A."/>
            <person name="Palaniappan K."/>
            <person name="Land M."/>
            <person name="Hauser L."/>
            <person name="Chang Y.J."/>
            <person name="Jeffries C.D."/>
            <person name="Sikorski J."/>
            <person name="Spring S."/>
            <person name="Rohde M."/>
            <person name="Eichinger K."/>
            <person name="Huber H."/>
            <person name="Wirth R."/>
            <person name="Goker M."/>
            <person name="Detter J.C."/>
            <person name="Woyke T."/>
            <person name="Bristow J."/>
            <person name="Eisen J.A."/>
            <person name="Markowitz V."/>
            <person name="Hugenholtz P."/>
            <person name="Klenk H.P."/>
            <person name="Kyrpides N.C."/>
        </authorList>
    </citation>
    <scope>NUCLEOTIDE SEQUENCE [LARGE SCALE GENOMIC DNA]</scope>
    <source>
        <strain evidence="11">ATCC 43054 / DSM 2088 / JCM 10308 / V24 S</strain>
    </source>
</reference>
<proteinExistence type="inferred from homology"/>
<dbReference type="HOGENOM" id="CLU_118960_1_0_2"/>
<comment type="similarity">
    <text evidence="2">Belongs to the desulfoferrodoxin family.</text>
</comment>
<feature type="binding site" evidence="7">
    <location>
        <position position="71"/>
    </location>
    <ligand>
        <name>Fe cation</name>
        <dbReference type="ChEBI" id="CHEBI:24875"/>
        <label>1</label>
    </ligand>
</feature>
<keyword evidence="3" id="KW-0813">Transport</keyword>
<dbReference type="Gene3D" id="2.20.28.100">
    <property type="entry name" value="Desulphoferrodoxin, N-terminal domain"/>
    <property type="match status" value="1"/>
</dbReference>
<feature type="binding site" evidence="7">
    <location>
        <position position="119"/>
    </location>
    <ligand>
        <name>Fe cation</name>
        <dbReference type="ChEBI" id="CHEBI:24875"/>
        <label>2</label>
        <note>catalytic</note>
    </ligand>
</feature>
<keyword evidence="10" id="KW-0560">Oxidoreductase</keyword>
<dbReference type="SUPFAM" id="SSF57802">
    <property type="entry name" value="Rubredoxin-like"/>
    <property type="match status" value="1"/>
</dbReference>
<protein>
    <submittedName>
        <fullName evidence="10">Desulfoferrodoxin</fullName>
        <ecNumber evidence="10">1.15.1.1</ecNumber>
    </submittedName>
</protein>
<dbReference type="NCBIfam" id="TIGR00319">
    <property type="entry name" value="desulf_FeS4"/>
    <property type="match status" value="1"/>
</dbReference>
<keyword evidence="5" id="KW-0249">Electron transport</keyword>
<accession>E3GZG8</accession>
<evidence type="ECO:0000256" key="1">
    <source>
        <dbReference type="ARBA" id="ARBA00001973"/>
    </source>
</evidence>
<keyword evidence="11" id="KW-1185">Reference proteome</keyword>
<evidence type="ECO:0000256" key="2">
    <source>
        <dbReference type="ARBA" id="ARBA00005941"/>
    </source>
</evidence>
<feature type="domain" description="Desulfoferrodoxin N-terminal" evidence="9">
    <location>
        <begin position="5"/>
        <end position="39"/>
    </location>
</feature>
<dbReference type="Proteomes" id="UP000002315">
    <property type="component" value="Chromosome"/>
</dbReference>
<dbReference type="InterPro" id="IPR036073">
    <property type="entry name" value="Desulfoferrodoxin_Fe-bd_dom_sf"/>
</dbReference>
<dbReference type="InterPro" id="IPR038094">
    <property type="entry name" value="Desulfoferrodoxin_N_sf"/>
</dbReference>
<dbReference type="Pfam" id="PF06397">
    <property type="entry name" value="Desulfoferrod_N"/>
    <property type="match status" value="1"/>
</dbReference>
<feature type="binding site" evidence="7">
    <location>
        <position position="31"/>
    </location>
    <ligand>
        <name>Fe cation</name>
        <dbReference type="ChEBI" id="CHEBI:24875"/>
        <label>1</label>
    </ligand>
</feature>
<dbReference type="GO" id="GO:0005506">
    <property type="term" value="F:iron ion binding"/>
    <property type="evidence" value="ECO:0007669"/>
    <property type="project" value="InterPro"/>
</dbReference>
<gene>
    <name evidence="10" type="ordered locus">Mfer_0902</name>
</gene>
<dbReference type="PANTHER" id="PTHR36541:SF1">
    <property type="entry name" value="SUPEROXIDE REDUCTASE-RELATED"/>
    <property type="match status" value="1"/>
</dbReference>
<dbReference type="STRING" id="523846.Mfer_0902"/>
<comment type="cofactor">
    <cofactor evidence="7">
        <name>Fe(3+)</name>
        <dbReference type="ChEBI" id="CHEBI:29034"/>
    </cofactor>
    <text evidence="7">Binds 1 Fe(3+) ion per subunit. The iron ion 1 is coordinated via 4 cysteine residues.</text>
</comment>